<dbReference type="InterPro" id="IPR006311">
    <property type="entry name" value="TAT_signal"/>
</dbReference>
<dbReference type="PANTHER" id="PTHR30013">
    <property type="entry name" value="NIFE / NIFESE HYDROGENASE SMALL SUBUNIT FAMILY MEMBER"/>
    <property type="match status" value="1"/>
</dbReference>
<reference evidence="17" key="1">
    <citation type="journal article" date="2020" name="mSystems">
        <title>Genome- and Community-Level Interaction Insights into Carbon Utilization and Element Cycling Functions of Hydrothermarchaeota in Hydrothermal Sediment.</title>
        <authorList>
            <person name="Zhou Z."/>
            <person name="Liu Y."/>
            <person name="Xu W."/>
            <person name="Pan J."/>
            <person name="Luo Z.H."/>
            <person name="Li M."/>
        </authorList>
    </citation>
    <scope>NUCLEOTIDE SEQUENCE [LARGE SCALE GENOMIC DNA]</scope>
    <source>
        <strain evidence="17">SpSt-769</strain>
    </source>
</reference>
<dbReference type="GO" id="GO:0008901">
    <property type="term" value="F:ferredoxin hydrogenase activity"/>
    <property type="evidence" value="ECO:0007669"/>
    <property type="project" value="InterPro"/>
</dbReference>
<keyword evidence="9" id="KW-0574">Periplasm</keyword>
<feature type="binding site" evidence="14">
    <location>
        <position position="159"/>
    </location>
    <ligand>
        <name>[4Fe-4S] cluster</name>
        <dbReference type="ChEBI" id="CHEBI:49883"/>
        <label>1</label>
    </ligand>
</feature>
<dbReference type="SUPFAM" id="SSF56770">
    <property type="entry name" value="HydA/Nqo6-like"/>
    <property type="match status" value="1"/>
</dbReference>
<feature type="binding site" evidence="14">
    <location>
        <position position="295"/>
    </location>
    <ligand>
        <name>[3Fe-4S] cluster</name>
        <dbReference type="ChEBI" id="CHEBI:21137"/>
    </ligand>
</feature>
<comment type="cofactor">
    <cofactor evidence="2">
        <name>[4Fe-4S] cluster</name>
        <dbReference type="ChEBI" id="CHEBI:49883"/>
    </cofactor>
</comment>
<comment type="subunit">
    <text evidence="5">Heterodimer of a large and a small subunit.</text>
</comment>
<dbReference type="GO" id="GO:0016020">
    <property type="term" value="C:membrane"/>
    <property type="evidence" value="ECO:0007669"/>
    <property type="project" value="TreeGrafter"/>
</dbReference>
<evidence type="ECO:0000256" key="14">
    <source>
        <dbReference type="PIRSR" id="PIRSR000310-1"/>
    </source>
</evidence>
<evidence type="ECO:0000256" key="10">
    <source>
        <dbReference type="ARBA" id="ARBA00023002"/>
    </source>
</evidence>
<keyword evidence="7 14" id="KW-0479">Metal-binding</keyword>
<dbReference type="GO" id="GO:0042597">
    <property type="term" value="C:periplasmic space"/>
    <property type="evidence" value="ECO:0007669"/>
    <property type="project" value="UniProtKB-SubCell"/>
</dbReference>
<dbReference type="GO" id="GO:0009055">
    <property type="term" value="F:electron transfer activity"/>
    <property type="evidence" value="ECO:0007669"/>
    <property type="project" value="TreeGrafter"/>
</dbReference>
<dbReference type="InterPro" id="IPR006137">
    <property type="entry name" value="NADH_UbQ_OxRdtase-like_20kDa"/>
</dbReference>
<feature type="binding site" evidence="14">
    <location>
        <position position="233"/>
    </location>
    <ligand>
        <name>[4Fe-4S] cluster</name>
        <dbReference type="ChEBI" id="CHEBI:49883"/>
        <label>2</label>
    </ligand>
</feature>
<comment type="caution">
    <text evidence="17">The sequence shown here is derived from an EMBL/GenBank/DDBJ whole genome shotgun (WGS) entry which is preliminary data.</text>
</comment>
<dbReference type="GO" id="GO:0051538">
    <property type="term" value="F:3 iron, 4 sulfur cluster binding"/>
    <property type="evidence" value="ECO:0007669"/>
    <property type="project" value="UniProtKB-KW"/>
</dbReference>
<evidence type="ECO:0000256" key="12">
    <source>
        <dbReference type="ARBA" id="ARBA00023014"/>
    </source>
</evidence>
<dbReference type="InterPro" id="IPR019546">
    <property type="entry name" value="TAT_signal_bac_arc"/>
</dbReference>
<evidence type="ECO:0000259" key="16">
    <source>
        <dbReference type="Pfam" id="PF14720"/>
    </source>
</evidence>
<dbReference type="PRINTS" id="PR00614">
    <property type="entry name" value="NIHGNASESMLL"/>
</dbReference>
<dbReference type="AlphaFoldDB" id="A0A7C4ATA0"/>
<dbReference type="NCBIfam" id="TIGR01409">
    <property type="entry name" value="TAT_signal_seq"/>
    <property type="match status" value="1"/>
</dbReference>
<feature type="binding site" evidence="14">
    <location>
        <position position="264"/>
    </location>
    <ligand>
        <name>[4Fe-4S] cluster</name>
        <dbReference type="ChEBI" id="CHEBI:49883"/>
        <label>2</label>
    </ligand>
</feature>
<dbReference type="InterPro" id="IPR037024">
    <property type="entry name" value="NiFe_Hase_small_N_sf"/>
</dbReference>
<evidence type="ECO:0000256" key="8">
    <source>
        <dbReference type="ARBA" id="ARBA00022729"/>
    </source>
</evidence>
<gene>
    <name evidence="17" type="ORF">ENV54_11770</name>
</gene>
<keyword evidence="11 14" id="KW-0408">Iron</keyword>
<feature type="binding site" evidence="14">
    <location>
        <position position="192"/>
    </location>
    <ligand>
        <name>[4Fe-4S] cluster</name>
        <dbReference type="ChEBI" id="CHEBI:49883"/>
        <label>1</label>
    </ligand>
</feature>
<dbReference type="PIRSF" id="PIRSF000310">
    <property type="entry name" value="NiFe_hyd_ssu"/>
    <property type="match status" value="1"/>
</dbReference>
<comment type="subcellular location">
    <subcellularLocation>
        <location evidence="3">Periplasm</location>
    </subcellularLocation>
</comment>
<keyword evidence="10" id="KW-0560">Oxidoreductase</keyword>
<proteinExistence type="inferred from homology"/>
<dbReference type="GO" id="GO:0009375">
    <property type="term" value="C:ferredoxin hydrogenase complex"/>
    <property type="evidence" value="ECO:0007669"/>
    <property type="project" value="InterPro"/>
</dbReference>
<dbReference type="InterPro" id="IPR037148">
    <property type="entry name" value="NiFe-Hase_small_C_sf"/>
</dbReference>
<dbReference type="Pfam" id="PF14720">
    <property type="entry name" value="NiFe_hyd_SSU_C"/>
    <property type="match status" value="1"/>
</dbReference>
<feature type="binding site" evidence="14">
    <location>
        <position position="273"/>
    </location>
    <ligand>
        <name>[3Fe-4S] cluster</name>
        <dbReference type="ChEBI" id="CHEBI:21137"/>
    </ligand>
</feature>
<evidence type="ECO:0000256" key="11">
    <source>
        <dbReference type="ARBA" id="ARBA00023004"/>
    </source>
</evidence>
<evidence type="ECO:0000256" key="13">
    <source>
        <dbReference type="ARBA" id="ARBA00023291"/>
    </source>
</evidence>
<dbReference type="PROSITE" id="PS51318">
    <property type="entry name" value="TAT"/>
    <property type="match status" value="1"/>
</dbReference>
<dbReference type="Gene3D" id="4.10.480.10">
    <property type="entry name" value="Cytochrome-c3 hydrogenase, C-terminal domain"/>
    <property type="match status" value="1"/>
</dbReference>
<feature type="binding site" evidence="14">
    <location>
        <position position="258"/>
    </location>
    <ligand>
        <name>[4Fe-4S] cluster</name>
        <dbReference type="ChEBI" id="CHEBI:49883"/>
        <label>2</label>
    </ligand>
</feature>
<keyword evidence="13 14" id="KW-0003">3Fe-4S</keyword>
<comment type="similarity">
    <text evidence="4">Belongs to the [NiFe]/[NiFeSe] hydrogenase small subunit family.</text>
</comment>
<dbReference type="NCBIfam" id="TIGR00391">
    <property type="entry name" value="hydA"/>
    <property type="match status" value="1"/>
</dbReference>
<sequence>MDTSFDVPERLALRGVTRRDFMKFCGLMAAILGLPMSMAPRIAHAVAKKRPTVVWLHFAECTGCTESFIRTTYPWAADIILDTIDLAYHETIMAAAGDQAEEVLDKTVKDNKGKYICIAEGAIPTKDNGAYGRIHGKTFMEIAKEVCGNAAATICVGNCACSGGVQAAKPNPTEAKSVGAVTGIKTVNIEGCPPNADNMVATIVHYLLLGKLPALDDLGRPLFAYGYLIHDNCPRRGHFENEEFVKEFGDEGAAKGWCLYKVGCKGPETYNNCPIIKWNQGTNWPIGAGHPCIGCSQPKFWDEMSPFYVQK</sequence>
<feature type="binding site" evidence="14">
    <location>
        <position position="292"/>
    </location>
    <ligand>
        <name>[3Fe-4S] cluster</name>
        <dbReference type="ChEBI" id="CHEBI:21137"/>
    </ligand>
</feature>
<dbReference type="GO" id="GO:0044569">
    <property type="term" value="C:[Ni-Fe] hydrogenase complex"/>
    <property type="evidence" value="ECO:0007669"/>
    <property type="project" value="TreeGrafter"/>
</dbReference>
<evidence type="ECO:0000313" key="17">
    <source>
        <dbReference type="EMBL" id="HGH61960.1"/>
    </source>
</evidence>
<dbReference type="InterPro" id="IPR001821">
    <property type="entry name" value="NiFe_hydrogenase_ssu"/>
</dbReference>
<keyword evidence="8" id="KW-0732">Signal</keyword>
<evidence type="ECO:0000256" key="6">
    <source>
        <dbReference type="ARBA" id="ARBA00022485"/>
    </source>
</evidence>
<dbReference type="EMBL" id="DTGT01000385">
    <property type="protein sequence ID" value="HGH61960.1"/>
    <property type="molecule type" value="Genomic_DNA"/>
</dbReference>
<name>A0A7C4ATA0_9BACT</name>
<dbReference type="Pfam" id="PF01058">
    <property type="entry name" value="Oxidored_q6"/>
    <property type="match status" value="1"/>
</dbReference>
<evidence type="ECO:0000256" key="2">
    <source>
        <dbReference type="ARBA" id="ARBA00001966"/>
    </source>
</evidence>
<evidence type="ECO:0000256" key="3">
    <source>
        <dbReference type="ARBA" id="ARBA00004418"/>
    </source>
</evidence>
<accession>A0A7C4ATA0</accession>
<evidence type="ECO:0000256" key="5">
    <source>
        <dbReference type="ARBA" id="ARBA00011771"/>
    </source>
</evidence>
<evidence type="ECO:0000256" key="9">
    <source>
        <dbReference type="ARBA" id="ARBA00022764"/>
    </source>
</evidence>
<feature type="domain" description="Cytochrome-c3 hydrogenase C-terminal" evidence="16">
    <location>
        <begin position="225"/>
        <end position="308"/>
    </location>
</feature>
<feature type="binding site" evidence="14">
    <location>
        <position position="61"/>
    </location>
    <ligand>
        <name>[4Fe-4S] cluster</name>
        <dbReference type="ChEBI" id="CHEBI:49883"/>
        <label>1</label>
    </ligand>
</feature>
<feature type="binding site" evidence="14">
    <location>
        <position position="64"/>
    </location>
    <ligand>
        <name>[4Fe-4S] cluster</name>
        <dbReference type="ChEBI" id="CHEBI:49883"/>
        <label>1</label>
    </ligand>
</feature>
<evidence type="ECO:0000259" key="15">
    <source>
        <dbReference type="Pfam" id="PF01058"/>
    </source>
</evidence>
<comment type="cofactor">
    <cofactor evidence="1">
        <name>[3Fe-4S] cluster</name>
        <dbReference type="ChEBI" id="CHEBI:21137"/>
    </cofactor>
</comment>
<evidence type="ECO:0000256" key="1">
    <source>
        <dbReference type="ARBA" id="ARBA00001927"/>
    </source>
</evidence>
<feature type="binding site" evidence="14">
    <location>
        <position position="230"/>
    </location>
    <ligand>
        <name>[4Fe-4S] cluster</name>
        <dbReference type="ChEBI" id="CHEBI:49883"/>
        <label>2</label>
    </ligand>
</feature>
<dbReference type="Gene3D" id="3.40.50.700">
    <property type="entry name" value="NADH:ubiquinone oxidoreductase-like, 20kDa subunit"/>
    <property type="match status" value="1"/>
</dbReference>
<dbReference type="GO" id="GO:0009061">
    <property type="term" value="P:anaerobic respiration"/>
    <property type="evidence" value="ECO:0007669"/>
    <property type="project" value="TreeGrafter"/>
</dbReference>
<keyword evidence="6 14" id="KW-0004">4Fe-4S</keyword>
<evidence type="ECO:0000256" key="7">
    <source>
        <dbReference type="ARBA" id="ARBA00022723"/>
    </source>
</evidence>
<dbReference type="GO" id="GO:0051539">
    <property type="term" value="F:4 iron, 4 sulfur cluster binding"/>
    <property type="evidence" value="ECO:0007669"/>
    <property type="project" value="UniProtKB-KW"/>
</dbReference>
<feature type="domain" description="NADH:ubiquinone oxidoreductase-like 20kDa subunit" evidence="15">
    <location>
        <begin position="61"/>
        <end position="205"/>
    </location>
</feature>
<dbReference type="InterPro" id="IPR027394">
    <property type="entry name" value="Cytochrome-c3_hydrogenase_C"/>
</dbReference>
<dbReference type="GO" id="GO:0046872">
    <property type="term" value="F:metal ion binding"/>
    <property type="evidence" value="ECO:0007669"/>
    <property type="project" value="UniProtKB-KW"/>
</dbReference>
<dbReference type="PANTHER" id="PTHR30013:SF7">
    <property type="entry name" value="HYDROGENASE-2 SMALL CHAIN"/>
    <property type="match status" value="1"/>
</dbReference>
<organism evidence="17">
    <name type="scientific">Desulfomonile tiedjei</name>
    <dbReference type="NCBI Taxonomy" id="2358"/>
    <lineage>
        <taxon>Bacteria</taxon>
        <taxon>Pseudomonadati</taxon>
        <taxon>Thermodesulfobacteriota</taxon>
        <taxon>Desulfomonilia</taxon>
        <taxon>Desulfomonilales</taxon>
        <taxon>Desulfomonilaceae</taxon>
        <taxon>Desulfomonile</taxon>
    </lineage>
</organism>
<evidence type="ECO:0000256" key="4">
    <source>
        <dbReference type="ARBA" id="ARBA00006605"/>
    </source>
</evidence>
<keyword evidence="12 14" id="KW-0411">Iron-sulfur</keyword>
<protein>
    <submittedName>
        <fullName evidence="17">Twin-arginine translocation signal domain-containing protein</fullName>
    </submittedName>
</protein>